<dbReference type="PANTHER" id="PTHR30258">
    <property type="entry name" value="TYPE II SECRETION SYSTEM PROTEIN GSPE-RELATED"/>
    <property type="match status" value="1"/>
</dbReference>
<comment type="similarity">
    <text evidence="1">Belongs to the GSP E family.</text>
</comment>
<dbReference type="Pfam" id="PF00437">
    <property type="entry name" value="T2SSE"/>
    <property type="match status" value="1"/>
</dbReference>
<dbReference type="PROSITE" id="PS00662">
    <property type="entry name" value="T2SP_E"/>
    <property type="match status" value="1"/>
</dbReference>
<keyword evidence="3" id="KW-0067">ATP-binding</keyword>
<dbReference type="Gene3D" id="3.40.50.300">
    <property type="entry name" value="P-loop containing nucleotide triphosphate hydrolases"/>
    <property type="match status" value="1"/>
</dbReference>
<comment type="caution">
    <text evidence="5">The sequence shown here is derived from an EMBL/GenBank/DDBJ whole genome shotgun (WGS) entry which is preliminary data.</text>
</comment>
<dbReference type="Proteomes" id="UP000312397">
    <property type="component" value="Unassembled WGS sequence"/>
</dbReference>
<evidence type="ECO:0000256" key="1">
    <source>
        <dbReference type="ARBA" id="ARBA00006611"/>
    </source>
</evidence>
<evidence type="ECO:0000313" key="5">
    <source>
        <dbReference type="EMBL" id="TNO39752.1"/>
    </source>
</evidence>
<feature type="non-terminal residue" evidence="5">
    <location>
        <position position="155"/>
    </location>
</feature>
<dbReference type="EMBL" id="VEVS01000169">
    <property type="protein sequence ID" value="TNO39752.1"/>
    <property type="molecule type" value="Genomic_DNA"/>
</dbReference>
<dbReference type="SUPFAM" id="SSF52540">
    <property type="entry name" value="P-loop containing nucleoside triphosphate hydrolases"/>
    <property type="match status" value="1"/>
</dbReference>
<gene>
    <name evidence="5" type="ORF">FH034_10730</name>
</gene>
<protein>
    <submittedName>
        <fullName evidence="5">Type II/IV secretion system protein</fullName>
    </submittedName>
</protein>
<evidence type="ECO:0000256" key="3">
    <source>
        <dbReference type="ARBA" id="ARBA00022840"/>
    </source>
</evidence>
<dbReference type="GO" id="GO:0005886">
    <property type="term" value="C:plasma membrane"/>
    <property type="evidence" value="ECO:0007669"/>
    <property type="project" value="TreeGrafter"/>
</dbReference>
<dbReference type="GO" id="GO:0016887">
    <property type="term" value="F:ATP hydrolysis activity"/>
    <property type="evidence" value="ECO:0007669"/>
    <property type="project" value="TreeGrafter"/>
</dbReference>
<accession>A0A5C4YC34</accession>
<dbReference type="CDD" id="cd01129">
    <property type="entry name" value="PulE-GspE-like"/>
    <property type="match status" value="1"/>
</dbReference>
<proteinExistence type="inferred from homology"/>
<dbReference type="InterPro" id="IPR027417">
    <property type="entry name" value="P-loop_NTPase"/>
</dbReference>
<dbReference type="RefSeq" id="WP_251831985.1">
    <property type="nucleotide sequence ID" value="NZ_VEVS01000169.1"/>
</dbReference>
<evidence type="ECO:0000259" key="4">
    <source>
        <dbReference type="PROSITE" id="PS00662"/>
    </source>
</evidence>
<dbReference type="PANTHER" id="PTHR30258:SF29">
    <property type="entry name" value="MSHA PILUS ASSEMBLY ATPASE MSHE"/>
    <property type="match status" value="1"/>
</dbReference>
<dbReference type="GO" id="GO:0005524">
    <property type="term" value="F:ATP binding"/>
    <property type="evidence" value="ECO:0007669"/>
    <property type="project" value="UniProtKB-KW"/>
</dbReference>
<feature type="domain" description="Bacterial type II secretion system protein E" evidence="4">
    <location>
        <begin position="29"/>
        <end position="43"/>
    </location>
</feature>
<name>A0A5C4YC34_CAMJU</name>
<evidence type="ECO:0000313" key="6">
    <source>
        <dbReference type="Proteomes" id="UP000312397"/>
    </source>
</evidence>
<keyword evidence="2" id="KW-0547">Nucleotide-binding</keyword>
<dbReference type="AlphaFoldDB" id="A0A5C4YC34"/>
<evidence type="ECO:0000256" key="2">
    <source>
        <dbReference type="ARBA" id="ARBA00022741"/>
    </source>
</evidence>
<dbReference type="InterPro" id="IPR001482">
    <property type="entry name" value="T2SS/T4SS_dom"/>
</dbReference>
<reference evidence="5 6" key="1">
    <citation type="submission" date="2019-06" db="EMBL/GenBank/DDBJ databases">
        <title>Epidemiology of MDR Campylobacter spp.</title>
        <authorList>
            <person name="Addetia A."/>
            <person name="Greninger A."/>
            <person name="Fang F."/>
        </authorList>
    </citation>
    <scope>NUCLEOTIDE SEQUENCE [LARGE SCALE GENOMIC DNA]</scope>
    <source>
        <strain evidence="5 6">HMC314</strain>
    </source>
</reference>
<sequence length="155" mass="17586">IEYKMPLIQQILLNPKAGLEFNNALRAILRQDPDIIMVGEIRDEESLDIAIKASLTGHLLLSTLHTNNAISTIDRLIDMSAKPYLIASALRLVIAQRLVRKLCPKCKQKSTKVYEIKGDFFEAKGCEYCHHSGYQGRELISECLYIDEEIAQVIR</sequence>
<organism evidence="5 6">
    <name type="scientific">Campylobacter jejuni</name>
    <dbReference type="NCBI Taxonomy" id="197"/>
    <lineage>
        <taxon>Bacteria</taxon>
        <taxon>Pseudomonadati</taxon>
        <taxon>Campylobacterota</taxon>
        <taxon>Epsilonproteobacteria</taxon>
        <taxon>Campylobacterales</taxon>
        <taxon>Campylobacteraceae</taxon>
        <taxon>Campylobacter</taxon>
    </lineage>
</organism>
<feature type="non-terminal residue" evidence="5">
    <location>
        <position position="1"/>
    </location>
</feature>